<sequence length="118" mass="12367">MKSMSGQAKILIAIAVGAMLAGICGTIAYGFWGTSQDCHAWVGGHGYRLVQDDWWAKNRGCVARTPAGDQVIHSEDLASKAIGWAWQLAIFAAGALPAAIIVAVLAFRWRGGSPGAQA</sequence>
<keyword evidence="1" id="KW-0472">Membrane</keyword>
<protein>
    <submittedName>
        <fullName evidence="2">Uncharacterized protein</fullName>
    </submittedName>
</protein>
<comment type="caution">
    <text evidence="2">The sequence shown here is derived from an EMBL/GenBank/DDBJ whole genome shotgun (WGS) entry which is preliminary data.</text>
</comment>
<evidence type="ECO:0000313" key="2">
    <source>
        <dbReference type="EMBL" id="ORW18364.1"/>
    </source>
</evidence>
<keyword evidence="1" id="KW-0812">Transmembrane</keyword>
<gene>
    <name evidence="2" type="ORF">AWC17_00245</name>
</gene>
<keyword evidence="1" id="KW-1133">Transmembrane helix</keyword>
<keyword evidence="3" id="KW-1185">Reference proteome</keyword>
<name>A0A0F5N7E2_9MYCO</name>
<dbReference type="AlphaFoldDB" id="A0A0F5N7E2"/>
<evidence type="ECO:0000313" key="3">
    <source>
        <dbReference type="Proteomes" id="UP000193781"/>
    </source>
</evidence>
<feature type="transmembrane region" description="Helical" evidence="1">
    <location>
        <begin position="84"/>
        <end position="107"/>
    </location>
</feature>
<dbReference type="EMBL" id="LQPH01000146">
    <property type="protein sequence ID" value="ORW18364.1"/>
    <property type="molecule type" value="Genomic_DNA"/>
</dbReference>
<accession>A0A0F5N7E2</accession>
<organism evidence="2 3">
    <name type="scientific">Mycobacterium nebraskense</name>
    <dbReference type="NCBI Taxonomy" id="244292"/>
    <lineage>
        <taxon>Bacteria</taxon>
        <taxon>Bacillati</taxon>
        <taxon>Actinomycetota</taxon>
        <taxon>Actinomycetes</taxon>
        <taxon>Mycobacteriales</taxon>
        <taxon>Mycobacteriaceae</taxon>
        <taxon>Mycobacterium</taxon>
    </lineage>
</organism>
<proteinExistence type="predicted"/>
<reference evidence="2 3" key="1">
    <citation type="submission" date="2016-01" db="EMBL/GenBank/DDBJ databases">
        <title>The new phylogeny of the genus Mycobacterium.</title>
        <authorList>
            <person name="Tarcisio F."/>
            <person name="Conor M."/>
            <person name="Antonella G."/>
            <person name="Elisabetta G."/>
            <person name="Giulia F.S."/>
            <person name="Sara T."/>
            <person name="Anna F."/>
            <person name="Clotilde B."/>
            <person name="Roberto B."/>
            <person name="Veronica D.S."/>
            <person name="Fabio R."/>
            <person name="Monica P."/>
            <person name="Olivier J."/>
            <person name="Enrico T."/>
            <person name="Nicola S."/>
        </authorList>
    </citation>
    <scope>NUCLEOTIDE SEQUENCE [LARGE SCALE GENOMIC DNA]</scope>
    <source>
        <strain evidence="2 3">DSM 44803</strain>
    </source>
</reference>
<evidence type="ECO:0000256" key="1">
    <source>
        <dbReference type="SAM" id="Phobius"/>
    </source>
</evidence>
<dbReference type="Proteomes" id="UP000193781">
    <property type="component" value="Unassembled WGS sequence"/>
</dbReference>
<feature type="transmembrane region" description="Helical" evidence="1">
    <location>
        <begin position="12"/>
        <end position="32"/>
    </location>
</feature>